<dbReference type="PANTHER" id="PTHR38048:SF2">
    <property type="entry name" value="HEMERYTHRIN-LIKE DOMAIN-CONTAINING PROTEIN"/>
    <property type="match status" value="1"/>
</dbReference>
<dbReference type="AlphaFoldDB" id="A0A0K6FLV0"/>
<sequence>MPSYPYPLIPTPPGDWKNNIYDLHAIRMAAIHNIFIRAFNSVFYHGPNVEPNDVPGFMKYCISIVESLHEHHTTEETTAFPALEAKLGKGAMDGNVAQHEEFMPKFNQWAELCKKIAANEAKYNATEFLDLLRASTDVLHPHFVDEISTLESSTLKKHFTETELRDIEKLIGKKVHEESSIWNAPLILVNTDLSFNSWFPPCPESDAKLGKGSMGGNVAQHHEFMPKFNEWGQLCKEITAKQVEYNSVEFLDLLRASTDILYPHFVDEITTLESSTLKKHFSEAELQALEEVTEKKVHKQSSLWNAPLVLVNTDLSFNSWFPGVMSSCPNYVY</sequence>
<evidence type="ECO:0000259" key="1">
    <source>
        <dbReference type="Pfam" id="PF01814"/>
    </source>
</evidence>
<dbReference type="Pfam" id="PF01814">
    <property type="entry name" value="Hemerythrin"/>
    <property type="match status" value="1"/>
</dbReference>
<protein>
    <recommendedName>
        <fullName evidence="1">Hemerythrin-like domain-containing protein</fullName>
    </recommendedName>
</protein>
<keyword evidence="3" id="KW-1185">Reference proteome</keyword>
<dbReference type="EMBL" id="CYGV01000002">
    <property type="protein sequence ID" value="CUA66949.1"/>
    <property type="molecule type" value="Genomic_DNA"/>
</dbReference>
<dbReference type="InterPro" id="IPR053206">
    <property type="entry name" value="Dimeric_xanthone_biosynth"/>
</dbReference>
<dbReference type="Proteomes" id="UP000044841">
    <property type="component" value="Unassembled WGS sequence"/>
</dbReference>
<dbReference type="InterPro" id="IPR012312">
    <property type="entry name" value="Hemerythrin-like"/>
</dbReference>
<organism evidence="2 3">
    <name type="scientific">Rhizoctonia solani</name>
    <dbReference type="NCBI Taxonomy" id="456999"/>
    <lineage>
        <taxon>Eukaryota</taxon>
        <taxon>Fungi</taxon>
        <taxon>Dikarya</taxon>
        <taxon>Basidiomycota</taxon>
        <taxon>Agaricomycotina</taxon>
        <taxon>Agaricomycetes</taxon>
        <taxon>Cantharellales</taxon>
        <taxon>Ceratobasidiaceae</taxon>
        <taxon>Rhizoctonia</taxon>
    </lineage>
</organism>
<name>A0A0K6FLV0_9AGAM</name>
<dbReference type="Gene3D" id="1.20.120.520">
    <property type="entry name" value="nmb1532 protein domain like"/>
    <property type="match status" value="1"/>
</dbReference>
<evidence type="ECO:0000313" key="3">
    <source>
        <dbReference type="Proteomes" id="UP000044841"/>
    </source>
</evidence>
<evidence type="ECO:0000313" key="2">
    <source>
        <dbReference type="EMBL" id="CUA66949.1"/>
    </source>
</evidence>
<proteinExistence type="predicted"/>
<reference evidence="2 3" key="1">
    <citation type="submission" date="2015-07" db="EMBL/GenBank/DDBJ databases">
        <authorList>
            <person name="Noorani M."/>
        </authorList>
    </citation>
    <scope>NUCLEOTIDE SEQUENCE [LARGE SCALE GENOMIC DNA]</scope>
    <source>
        <strain evidence="2">BBA 69670</strain>
    </source>
</reference>
<feature type="domain" description="Hemerythrin-like" evidence="1">
    <location>
        <begin position="50"/>
        <end position="146"/>
    </location>
</feature>
<dbReference type="PANTHER" id="PTHR38048">
    <property type="entry name" value="EXPRESSED PROTEIN"/>
    <property type="match status" value="1"/>
</dbReference>
<gene>
    <name evidence="2" type="ORF">RSOLAG22IIIB_02857</name>
</gene>
<accession>A0A0K6FLV0</accession>